<evidence type="ECO:0000256" key="6">
    <source>
        <dbReference type="SAM" id="Phobius"/>
    </source>
</evidence>
<proteinExistence type="predicted"/>
<evidence type="ECO:0000256" key="1">
    <source>
        <dbReference type="ARBA" id="ARBA00004167"/>
    </source>
</evidence>
<organism evidence="9 10">
    <name type="scientific">Botryotinia fuckeliana (strain B05.10)</name>
    <name type="common">Noble rot fungus</name>
    <name type="synonym">Botrytis cinerea</name>
    <dbReference type="NCBI Taxonomy" id="332648"/>
    <lineage>
        <taxon>Eukaryota</taxon>
        <taxon>Fungi</taxon>
        <taxon>Dikarya</taxon>
        <taxon>Ascomycota</taxon>
        <taxon>Pezizomycotina</taxon>
        <taxon>Leotiomycetes</taxon>
        <taxon>Helotiales</taxon>
        <taxon>Sclerotiniaceae</taxon>
        <taxon>Botrytis</taxon>
    </lineage>
</organism>
<accession>A0A384JDG9</accession>
<dbReference type="KEGG" id="bfu:BCIN_03g08260"/>
<dbReference type="AlphaFoldDB" id="A0A384JDG9"/>
<reference evidence="9 10" key="2">
    <citation type="journal article" date="2012" name="Eukaryot. Cell">
        <title>Genome update of Botrytis cinerea strains B05.10 and T4.</title>
        <authorList>
            <person name="Staats M."/>
            <person name="van Kan J.A."/>
        </authorList>
    </citation>
    <scope>NUCLEOTIDE SEQUENCE [LARGE SCALE GENOMIC DNA]</scope>
    <source>
        <strain evidence="9 10">B05.10</strain>
    </source>
</reference>
<dbReference type="EMBL" id="CP009807">
    <property type="protein sequence ID" value="ATZ48636.1"/>
    <property type="molecule type" value="Genomic_DNA"/>
</dbReference>
<protein>
    <recommendedName>
        <fullName evidence="8">Thioredoxin domain-containing protein</fullName>
    </recommendedName>
</protein>
<dbReference type="PANTHER" id="PTHR46426:SF1">
    <property type="entry name" value="PROTEIN DISULFIDE-ISOMERASE TMX3"/>
    <property type="match status" value="1"/>
</dbReference>
<dbReference type="Proteomes" id="UP000001798">
    <property type="component" value="Chromosome 3"/>
</dbReference>
<evidence type="ECO:0000313" key="10">
    <source>
        <dbReference type="Proteomes" id="UP000001798"/>
    </source>
</evidence>
<evidence type="ECO:0000313" key="9">
    <source>
        <dbReference type="EMBL" id="ATZ48636.1"/>
    </source>
</evidence>
<feature type="chain" id="PRO_5017037736" description="Thioredoxin domain-containing protein" evidence="7">
    <location>
        <begin position="20"/>
        <end position="797"/>
    </location>
</feature>
<feature type="compositionally biased region" description="Basic and acidic residues" evidence="5">
    <location>
        <begin position="269"/>
        <end position="279"/>
    </location>
</feature>
<dbReference type="OrthoDB" id="72053at2759"/>
<dbReference type="OMA" id="IFVYFYD"/>
<dbReference type="InterPro" id="IPR052250">
    <property type="entry name" value="PDI_TMX3"/>
</dbReference>
<keyword evidence="4 6" id="KW-0472">Membrane</keyword>
<evidence type="ECO:0000256" key="7">
    <source>
        <dbReference type="SAM" id="SignalP"/>
    </source>
</evidence>
<dbReference type="PROSITE" id="PS51352">
    <property type="entry name" value="THIOREDOXIN_2"/>
    <property type="match status" value="2"/>
</dbReference>
<feature type="compositionally biased region" description="Low complexity" evidence="5">
    <location>
        <begin position="258"/>
        <end position="268"/>
    </location>
</feature>
<reference evidence="9 10" key="1">
    <citation type="journal article" date="2011" name="PLoS Genet.">
        <title>Genomic analysis of the necrotrophic fungal pathogens Sclerotinia sclerotiorum and Botrytis cinerea.</title>
        <authorList>
            <person name="Amselem J."/>
            <person name="Cuomo C.A."/>
            <person name="van Kan J.A."/>
            <person name="Viaud M."/>
            <person name="Benito E.P."/>
            <person name="Couloux A."/>
            <person name="Coutinho P.M."/>
            <person name="de Vries R.P."/>
            <person name="Dyer P.S."/>
            <person name="Fillinger S."/>
            <person name="Fournier E."/>
            <person name="Gout L."/>
            <person name="Hahn M."/>
            <person name="Kohn L."/>
            <person name="Lapalu N."/>
            <person name="Plummer K.M."/>
            <person name="Pradier J.M."/>
            <person name="Quevillon E."/>
            <person name="Sharon A."/>
            <person name="Simon A."/>
            <person name="ten Have A."/>
            <person name="Tudzynski B."/>
            <person name="Tudzynski P."/>
            <person name="Wincker P."/>
            <person name="Andrew M."/>
            <person name="Anthouard V."/>
            <person name="Beever R.E."/>
            <person name="Beffa R."/>
            <person name="Benoit I."/>
            <person name="Bouzid O."/>
            <person name="Brault B."/>
            <person name="Chen Z."/>
            <person name="Choquer M."/>
            <person name="Collemare J."/>
            <person name="Cotton P."/>
            <person name="Danchin E.G."/>
            <person name="Da Silva C."/>
            <person name="Gautier A."/>
            <person name="Giraud C."/>
            <person name="Giraud T."/>
            <person name="Gonzalez C."/>
            <person name="Grossetete S."/>
            <person name="Guldener U."/>
            <person name="Henrissat B."/>
            <person name="Howlett B.J."/>
            <person name="Kodira C."/>
            <person name="Kretschmer M."/>
            <person name="Lappartient A."/>
            <person name="Leroch M."/>
            <person name="Levis C."/>
            <person name="Mauceli E."/>
            <person name="Neuveglise C."/>
            <person name="Oeser B."/>
            <person name="Pearson M."/>
            <person name="Poulain J."/>
            <person name="Poussereau N."/>
            <person name="Quesneville H."/>
            <person name="Rascle C."/>
            <person name="Schumacher J."/>
            <person name="Segurens B."/>
            <person name="Sexton A."/>
            <person name="Silva E."/>
            <person name="Sirven C."/>
            <person name="Soanes D.M."/>
            <person name="Talbot N.J."/>
            <person name="Templeton M."/>
            <person name="Yandava C."/>
            <person name="Yarden O."/>
            <person name="Zeng Q."/>
            <person name="Rollins J.A."/>
            <person name="Lebrun M.H."/>
            <person name="Dickman M."/>
        </authorList>
    </citation>
    <scope>NUCLEOTIDE SEQUENCE [LARGE SCALE GENOMIC DNA]</scope>
    <source>
        <strain evidence="9 10">B05.10</strain>
    </source>
</reference>
<dbReference type="InterPro" id="IPR013766">
    <property type="entry name" value="Thioredoxin_domain"/>
</dbReference>
<dbReference type="InterPro" id="IPR036249">
    <property type="entry name" value="Thioredoxin-like_sf"/>
</dbReference>
<gene>
    <name evidence="9" type="ORF">BCIN_03g08260</name>
</gene>
<dbReference type="GO" id="GO:0005783">
    <property type="term" value="C:endoplasmic reticulum"/>
    <property type="evidence" value="ECO:0007669"/>
    <property type="project" value="TreeGrafter"/>
</dbReference>
<comment type="subcellular location">
    <subcellularLocation>
        <location evidence="1">Membrane</location>
        <topology evidence="1">Single-pass membrane protein</topology>
    </subcellularLocation>
</comment>
<evidence type="ECO:0000256" key="4">
    <source>
        <dbReference type="ARBA" id="ARBA00023136"/>
    </source>
</evidence>
<dbReference type="VEuPathDB" id="FungiDB:Bcin03g08260"/>
<sequence length="797" mass="88578">MRFLSVSLLSTVFASVVLAQTGEQSIENPSPDLPGEEEAADVPQPTTFNGVQVPPLPDIDGELFNQTVAEGYWFVKHHSPYCPHCIHIAPTWQTLYEFYYTSKPVKSGAEDTASTSLNTFSAYYNYHFGSLDCIAFGTACTDHGVTSFPTFILYKDGEEAKRFVGPKDMEKLGAFIEGNLESIRPGSRPIGGPKYPEERATQSPDYQPEAAASKETEKTTEKSTEKASDKSSEKASEKSTEKESDKTSEKSSEKSTEKSSGGSTQKSETGAEKVTDKVADAAAPVKDAVKDTAENVKDSVKDAVKETKPEVAKITTKPILKATPIENKPSKPTQTANPLGTSVSLTAESFQNLVTMSQDPWFIKFYAPWCHHCQAMAPNWAQLAKEMKGKLNIGEVNCEAESRLCKDVHVRGYPTIHFFRGGERVEYEGLRGLGDFITFANKAVDIGDGVKDIDAAEFTELEEKEDVIFVYFYDHATTSEDFAALERLTLSLIGHAKLVKTNSAALADRYKITTWPRLLVSRDGRPTYYTALAPQDMRDFRKVLHWMQSVWLPVVPELTASNSREIMDGKIVVLAILSRDREHDFEMAKKELKQAALEWMDKQIINFQRERQELRDAKQLRLEEAEDRNDQRALRAAKSIRINMDKADQKEVGFAWVDGVFWERWIRSTYGIEVKSDGEKVIINDEDNRRYWDTTITGNYIIPSRTSILETIPKVVVNPPVIKPKSTVGSFEKAFFNVRGAISGHPFLSFGVALGMILGATMYGRGKIGARRGGFFRVDDGGKDGLLGGVNGGGKVD</sequence>
<keyword evidence="3 6" id="KW-1133">Transmembrane helix</keyword>
<evidence type="ECO:0000259" key="8">
    <source>
        <dbReference type="PROSITE" id="PS51352"/>
    </source>
</evidence>
<reference evidence="9 10" key="3">
    <citation type="journal article" date="2017" name="Mol. Plant Pathol.">
        <title>A gapless genome sequence of the fungus Botrytis cinerea.</title>
        <authorList>
            <person name="Van Kan J.A."/>
            <person name="Stassen J.H."/>
            <person name="Mosbach A."/>
            <person name="Van Der Lee T.A."/>
            <person name="Faino L."/>
            <person name="Farmer A.D."/>
            <person name="Papasotiriou D.G."/>
            <person name="Zhou S."/>
            <person name="Seidl M.F."/>
            <person name="Cottam E."/>
            <person name="Edel D."/>
            <person name="Hahn M."/>
            <person name="Schwartz D.C."/>
            <person name="Dietrich R.A."/>
            <person name="Widdison S."/>
            <person name="Scalliet G."/>
        </authorList>
    </citation>
    <scope>NUCLEOTIDE SEQUENCE [LARGE SCALE GENOMIC DNA]</scope>
    <source>
        <strain evidence="9 10">B05.10</strain>
    </source>
</reference>
<keyword evidence="7" id="KW-0732">Signal</keyword>
<feature type="domain" description="Thioredoxin" evidence="8">
    <location>
        <begin position="311"/>
        <end position="549"/>
    </location>
</feature>
<dbReference type="PANTHER" id="PTHR46426">
    <property type="entry name" value="PROTEIN DISULFIDE-ISOMERASE TMX3"/>
    <property type="match status" value="1"/>
</dbReference>
<dbReference type="GeneID" id="5435497"/>
<feature type="domain" description="Thioredoxin" evidence="8">
    <location>
        <begin position="33"/>
        <end position="181"/>
    </location>
</feature>
<evidence type="ECO:0000256" key="5">
    <source>
        <dbReference type="SAM" id="MobiDB-lite"/>
    </source>
</evidence>
<feature type="signal peptide" evidence="7">
    <location>
        <begin position="1"/>
        <end position="19"/>
    </location>
</feature>
<keyword evidence="2 6" id="KW-0812">Transmembrane</keyword>
<name>A0A384JDG9_BOTFB</name>
<dbReference type="Pfam" id="PF00085">
    <property type="entry name" value="Thioredoxin"/>
    <property type="match status" value="2"/>
</dbReference>
<dbReference type="GO" id="GO:0016020">
    <property type="term" value="C:membrane"/>
    <property type="evidence" value="ECO:0007669"/>
    <property type="project" value="UniProtKB-SubCell"/>
</dbReference>
<feature type="region of interest" description="Disordered" evidence="5">
    <location>
        <begin position="180"/>
        <end position="279"/>
    </location>
</feature>
<feature type="transmembrane region" description="Helical" evidence="6">
    <location>
        <begin position="747"/>
        <end position="764"/>
    </location>
</feature>
<dbReference type="CDD" id="cd02961">
    <property type="entry name" value="PDI_a_family"/>
    <property type="match status" value="1"/>
</dbReference>
<keyword evidence="10" id="KW-1185">Reference proteome</keyword>
<dbReference type="SUPFAM" id="SSF52833">
    <property type="entry name" value="Thioredoxin-like"/>
    <property type="match status" value="3"/>
</dbReference>
<feature type="compositionally biased region" description="Basic and acidic residues" evidence="5">
    <location>
        <begin position="212"/>
        <end position="257"/>
    </location>
</feature>
<dbReference type="RefSeq" id="XP_001554935.1">
    <property type="nucleotide sequence ID" value="XM_001554885.2"/>
</dbReference>
<evidence type="ECO:0000256" key="2">
    <source>
        <dbReference type="ARBA" id="ARBA00022692"/>
    </source>
</evidence>
<evidence type="ECO:0000256" key="3">
    <source>
        <dbReference type="ARBA" id="ARBA00022989"/>
    </source>
</evidence>
<dbReference type="Gene3D" id="3.40.30.10">
    <property type="entry name" value="Glutaredoxin"/>
    <property type="match status" value="3"/>
</dbReference>